<dbReference type="Proteomes" id="UP000324748">
    <property type="component" value="Unassembled WGS sequence"/>
</dbReference>
<evidence type="ECO:0000313" key="5">
    <source>
        <dbReference type="Proteomes" id="UP000324748"/>
    </source>
</evidence>
<feature type="compositionally biased region" description="Basic and acidic residues" evidence="1">
    <location>
        <begin position="76"/>
        <end position="88"/>
    </location>
</feature>
<dbReference type="Proteomes" id="UP000325313">
    <property type="component" value="Unassembled WGS sequence"/>
</dbReference>
<keyword evidence="2" id="KW-0732">Signal</keyword>
<gene>
    <name evidence="3" type="ORF">PGT21_030975</name>
    <name evidence="4" type="ORF">PGTUg99_017836</name>
</gene>
<keyword evidence="5" id="KW-1185">Reference proteome</keyword>
<evidence type="ECO:0000256" key="2">
    <source>
        <dbReference type="SAM" id="SignalP"/>
    </source>
</evidence>
<dbReference type="EMBL" id="VSWC01000067">
    <property type="protein sequence ID" value="KAA1096889.1"/>
    <property type="molecule type" value="Genomic_DNA"/>
</dbReference>
<proteinExistence type="predicted"/>
<accession>A0A5B0PAD7</accession>
<feature type="chain" id="PRO_5036137718" evidence="2">
    <location>
        <begin position="25"/>
        <end position="433"/>
    </location>
</feature>
<name>A0A5B0PAD7_PUCGR</name>
<comment type="caution">
    <text evidence="3">The sequence shown here is derived from an EMBL/GenBank/DDBJ whole genome shotgun (WGS) entry which is preliminary data.</text>
</comment>
<sequence>MKCPILFTSVLSCFLLVSLLPVQSMQLISKTATISDGKGIGSVAATADAAKARDINDVKDLREPLLPSQHPQNPHYDQHPEDEIFHNSHSDRPLPPLHSKYNPFRKMKFTGLKRFFGKYFKLPNFLNKFFKFMTKGFVTVERPFGKSVEKMDYLTQIPADSQILARVSPAFAEVPYLADQPQFIIDARNELEQLKGGHAIYEKEQKERQMLLVKSLLMLSRKPELKEEALAAMETVMSTLKRWENADPEKFAPPPPPRLTPYIKAAHYVMTHEGSDLAQRLLKTTEGGGGHLEAHLKRQTMESWLKIFKEYKSKDVHQLYEAMAAKQVSEAEASKRLVEWSAQVIKPQPNQVQDMDDVVFALETLYVHSLHKPEGLGARNPALEHLLAARHEWRNQLAEDRAVPAAIDVTTHLAAQEASKLHSAELEEEEIAK</sequence>
<evidence type="ECO:0000313" key="3">
    <source>
        <dbReference type="EMBL" id="KAA1096889.1"/>
    </source>
</evidence>
<reference evidence="5 6" key="1">
    <citation type="submission" date="2019-05" db="EMBL/GenBank/DDBJ databases">
        <title>Emergence of the Ug99 lineage of the wheat stem rust pathogen through somatic hybridization.</title>
        <authorList>
            <person name="Li F."/>
            <person name="Upadhyaya N.M."/>
            <person name="Sperschneider J."/>
            <person name="Matny O."/>
            <person name="Nguyen-Phuc H."/>
            <person name="Mago R."/>
            <person name="Raley C."/>
            <person name="Miller M.E."/>
            <person name="Silverstein K.A.T."/>
            <person name="Henningsen E."/>
            <person name="Hirsch C.D."/>
            <person name="Visser B."/>
            <person name="Pretorius Z.A."/>
            <person name="Steffenson B.J."/>
            <person name="Schwessinger B."/>
            <person name="Dodds P.N."/>
            <person name="Figueroa M."/>
        </authorList>
    </citation>
    <scope>NUCLEOTIDE SEQUENCE [LARGE SCALE GENOMIC DNA]</scope>
    <source>
        <strain evidence="3">21-0</strain>
        <strain evidence="4 6">Ug99</strain>
    </source>
</reference>
<dbReference type="EMBL" id="VDEP01000306">
    <property type="protein sequence ID" value="KAA1107966.1"/>
    <property type="molecule type" value="Genomic_DNA"/>
</dbReference>
<evidence type="ECO:0000256" key="1">
    <source>
        <dbReference type="SAM" id="MobiDB-lite"/>
    </source>
</evidence>
<evidence type="ECO:0000313" key="4">
    <source>
        <dbReference type="EMBL" id="KAA1107966.1"/>
    </source>
</evidence>
<organism evidence="3 5">
    <name type="scientific">Puccinia graminis f. sp. tritici</name>
    <dbReference type="NCBI Taxonomy" id="56615"/>
    <lineage>
        <taxon>Eukaryota</taxon>
        <taxon>Fungi</taxon>
        <taxon>Dikarya</taxon>
        <taxon>Basidiomycota</taxon>
        <taxon>Pucciniomycotina</taxon>
        <taxon>Pucciniomycetes</taxon>
        <taxon>Pucciniales</taxon>
        <taxon>Pucciniaceae</taxon>
        <taxon>Puccinia</taxon>
    </lineage>
</organism>
<feature type="signal peptide" evidence="2">
    <location>
        <begin position="1"/>
        <end position="24"/>
    </location>
</feature>
<evidence type="ECO:0000313" key="6">
    <source>
        <dbReference type="Proteomes" id="UP000325313"/>
    </source>
</evidence>
<protein>
    <submittedName>
        <fullName evidence="3">Uncharacterized protein</fullName>
    </submittedName>
</protein>
<dbReference type="OrthoDB" id="2500813at2759"/>
<dbReference type="AlphaFoldDB" id="A0A5B0PAD7"/>
<feature type="region of interest" description="Disordered" evidence="1">
    <location>
        <begin position="64"/>
        <end position="88"/>
    </location>
</feature>